<evidence type="ECO:0000313" key="1">
    <source>
        <dbReference type="EMBL" id="MDR4305514.1"/>
    </source>
</evidence>
<keyword evidence="2" id="KW-1185">Reference proteome</keyword>
<dbReference type="Proteomes" id="UP001181622">
    <property type="component" value="Unassembled WGS sequence"/>
</dbReference>
<dbReference type="RefSeq" id="WP_309388575.1">
    <property type="nucleotide sequence ID" value="NZ_JADBEO010000004.1"/>
</dbReference>
<sequence length="83" mass="8864">MARNISLAVGRHAPFHFPKVGNGRTTLSIYRSSITLRDVVAAVKDMVSLIAASGRIGAAVDAHRTPDAKDLKTAGLEGQSFRF</sequence>
<organism evidence="1 2">
    <name type="scientific">Chelatococcus sambhunathii</name>
    <dbReference type="NCBI Taxonomy" id="363953"/>
    <lineage>
        <taxon>Bacteria</taxon>
        <taxon>Pseudomonadati</taxon>
        <taxon>Pseudomonadota</taxon>
        <taxon>Alphaproteobacteria</taxon>
        <taxon>Hyphomicrobiales</taxon>
        <taxon>Chelatococcaceae</taxon>
        <taxon>Chelatococcus</taxon>
    </lineage>
</organism>
<dbReference type="EMBL" id="JADBEO010000004">
    <property type="protein sequence ID" value="MDR4305514.1"/>
    <property type="molecule type" value="Genomic_DNA"/>
</dbReference>
<accession>A0ABU1DBN0</accession>
<reference evidence="1" key="1">
    <citation type="submission" date="2020-10" db="EMBL/GenBank/DDBJ databases">
        <authorList>
            <person name="Abbas A."/>
            <person name="Razzaq R."/>
            <person name="Waqas M."/>
            <person name="Abbas N."/>
            <person name="Nielsen T.K."/>
            <person name="Hansen L.H."/>
            <person name="Hussain S."/>
            <person name="Shahid M."/>
        </authorList>
    </citation>
    <scope>NUCLEOTIDE SEQUENCE</scope>
    <source>
        <strain evidence="1">S14</strain>
    </source>
</reference>
<comment type="caution">
    <text evidence="1">The sequence shown here is derived from an EMBL/GenBank/DDBJ whole genome shotgun (WGS) entry which is preliminary data.</text>
</comment>
<name>A0ABU1DBN0_9HYPH</name>
<proteinExistence type="predicted"/>
<gene>
    <name evidence="1" type="ORF">IHQ68_02610</name>
</gene>
<evidence type="ECO:0000313" key="2">
    <source>
        <dbReference type="Proteomes" id="UP001181622"/>
    </source>
</evidence>
<protein>
    <submittedName>
        <fullName evidence="1">Uncharacterized protein</fullName>
    </submittedName>
</protein>